<dbReference type="EMBL" id="KF582788">
    <property type="protein sequence ID" value="AIA80086.1"/>
    <property type="molecule type" value="Genomic_DNA"/>
</dbReference>
<evidence type="ECO:0000313" key="2">
    <source>
        <dbReference type="Proteomes" id="UP000019733"/>
    </source>
</evidence>
<accession>A0A060BDV9</accession>
<dbReference type="Pfam" id="PF17588">
    <property type="entry name" value="DUF5486"/>
    <property type="match status" value="1"/>
</dbReference>
<dbReference type="RefSeq" id="YP_009037442.1">
    <property type="nucleotide sequence ID" value="NC_024124.2"/>
</dbReference>
<dbReference type="InterPro" id="IPR035136">
    <property type="entry name" value="DUF5486"/>
</dbReference>
<dbReference type="OrthoDB" id="25852at10239"/>
<reference evidence="1" key="1">
    <citation type="submission" date="2015-07" db="EMBL/GenBank/DDBJ databases">
        <title>Isolation and characterization of a novel lytic T4-like coliphage vB_EcoM_JS09 infecting APEC.</title>
        <authorList>
            <person name="Zhou Y."/>
            <person name="Bao H.D."/>
            <person name="Zhang H."/>
            <person name="Wang R."/>
        </authorList>
    </citation>
    <scope>NUCLEOTIDE SEQUENCE</scope>
</reference>
<proteinExistence type="predicted"/>
<protein>
    <submittedName>
        <fullName evidence="1">Uncharacterized protein</fullName>
    </submittedName>
</protein>
<dbReference type="GeneID" id="19524844"/>
<dbReference type="Proteomes" id="UP000019733">
    <property type="component" value="Segment"/>
</dbReference>
<dbReference type="KEGG" id="vg:19524844"/>
<gene>
    <name evidence="1" type="ORF">JS09_0119</name>
</gene>
<organism evidence="1 2">
    <name type="scientific">Escherichia phage vB_EcoM_JS09</name>
    <dbReference type="NCBI Taxonomy" id="1430444"/>
    <lineage>
        <taxon>Viruses</taxon>
        <taxon>Duplodnaviria</taxon>
        <taxon>Heunggongvirae</taxon>
        <taxon>Uroviricota</taxon>
        <taxon>Caudoviricetes</taxon>
        <taxon>Pantevenvirales</taxon>
        <taxon>Straboviridae</taxon>
        <taxon>Tevenvirinae</taxon>
        <taxon>Mosigvirus</taxon>
        <taxon>Mosigvirus JS09</taxon>
    </lineage>
</organism>
<evidence type="ECO:0000313" key="1">
    <source>
        <dbReference type="EMBL" id="AIA80086.1"/>
    </source>
</evidence>
<keyword evidence="2" id="KW-1185">Reference proteome</keyword>
<sequence>MTNDPTSENFDKIRKGKAERMRRFKESYDKAKAEGTITYKPIRFKSSNEPLYGVLCG</sequence>
<name>A0A060BDV9_9CAUD</name>